<keyword evidence="2" id="KW-1185">Reference proteome</keyword>
<protein>
    <submittedName>
        <fullName evidence="1">Uncharacterized protein</fullName>
    </submittedName>
</protein>
<comment type="caution">
    <text evidence="1">The sequence shown here is derived from an EMBL/GenBank/DDBJ whole genome shotgun (WGS) entry which is preliminary data.</text>
</comment>
<sequence length="48" mass="5424">MEGPTQAQNLRDSLMEAKSDIIVKIGLRKGSHSFAEARLQDSLKRMEH</sequence>
<dbReference type="Proteomes" id="UP001163603">
    <property type="component" value="Chromosome 12"/>
</dbReference>
<evidence type="ECO:0000313" key="1">
    <source>
        <dbReference type="EMBL" id="KAJ0016456.1"/>
    </source>
</evidence>
<accession>A0ACC0XH41</accession>
<evidence type="ECO:0000313" key="2">
    <source>
        <dbReference type="Proteomes" id="UP001163603"/>
    </source>
</evidence>
<gene>
    <name evidence="1" type="ORF">Pint_10410</name>
</gene>
<organism evidence="1 2">
    <name type="scientific">Pistacia integerrima</name>
    <dbReference type="NCBI Taxonomy" id="434235"/>
    <lineage>
        <taxon>Eukaryota</taxon>
        <taxon>Viridiplantae</taxon>
        <taxon>Streptophyta</taxon>
        <taxon>Embryophyta</taxon>
        <taxon>Tracheophyta</taxon>
        <taxon>Spermatophyta</taxon>
        <taxon>Magnoliopsida</taxon>
        <taxon>eudicotyledons</taxon>
        <taxon>Gunneridae</taxon>
        <taxon>Pentapetalae</taxon>
        <taxon>rosids</taxon>
        <taxon>malvids</taxon>
        <taxon>Sapindales</taxon>
        <taxon>Anacardiaceae</taxon>
        <taxon>Pistacia</taxon>
    </lineage>
</organism>
<proteinExistence type="predicted"/>
<dbReference type="EMBL" id="CM047747">
    <property type="protein sequence ID" value="KAJ0016456.1"/>
    <property type="molecule type" value="Genomic_DNA"/>
</dbReference>
<name>A0ACC0XH41_9ROSI</name>
<reference evidence="2" key="1">
    <citation type="journal article" date="2023" name="G3 (Bethesda)">
        <title>Genome assembly and association tests identify interacting loci associated with vigor, precocity, and sex in interspecific pistachio rootstocks.</title>
        <authorList>
            <person name="Palmer W."/>
            <person name="Jacygrad E."/>
            <person name="Sagayaradj S."/>
            <person name="Cavanaugh K."/>
            <person name="Han R."/>
            <person name="Bertier L."/>
            <person name="Beede B."/>
            <person name="Kafkas S."/>
            <person name="Golino D."/>
            <person name="Preece J."/>
            <person name="Michelmore R."/>
        </authorList>
    </citation>
    <scope>NUCLEOTIDE SEQUENCE [LARGE SCALE GENOMIC DNA]</scope>
</reference>